<accession>A0ABV6V7V9</accession>
<dbReference type="InterPro" id="IPR042177">
    <property type="entry name" value="Cell/Rod_1"/>
</dbReference>
<dbReference type="InterPro" id="IPR007221">
    <property type="entry name" value="MreC"/>
</dbReference>
<dbReference type="PANTHER" id="PTHR34138:SF1">
    <property type="entry name" value="CELL SHAPE-DETERMINING PROTEIN MREC"/>
    <property type="match status" value="1"/>
</dbReference>
<sequence>MRDTRESRLLLVLLVAIAFALITVDIRGGDASPLNGPRNVAASVFGPVESGVSGMVNPVADAMRSLRESGTSGDRIRALQQQNALLKQQLSSSDLARGRETQLDRMLGAAGAGQYTVKAAQVVAIGAAQGFSWTVTIDIGSNDGITRDMTVINGDGLVGRITTVGPGTSTVLLASDPGFSVGTRMEGNGEIGFATGQGTEPMRVELLNSQSQVKPGDRMVTFGSQNDRPFVPGVPVGTVTKVEDTPGQLTRTVLVRPFVNFTRLDLVGVVVQPPRTDPRYALLPPKPTPAPTAKPAAKAKPGSKPKPVPTPTHGKGQ</sequence>
<gene>
    <name evidence="1" type="primary">mreC</name>
    <name evidence="1" type="ORF">ACEZDG_11055</name>
</gene>
<dbReference type="InterPro" id="IPR042175">
    <property type="entry name" value="Cell/Rod_MreC_2"/>
</dbReference>
<protein>
    <submittedName>
        <fullName evidence="1">Rod shape-determining protein MreC</fullName>
    </submittedName>
</protein>
<dbReference type="PIRSF" id="PIRSF038471">
    <property type="entry name" value="MreC"/>
    <property type="match status" value="1"/>
</dbReference>
<reference evidence="1 2" key="1">
    <citation type="submission" date="2024-09" db="EMBL/GenBank/DDBJ databases">
        <authorList>
            <person name="Lee S.D."/>
        </authorList>
    </citation>
    <scope>NUCLEOTIDE SEQUENCE [LARGE SCALE GENOMIC DNA]</scope>
    <source>
        <strain evidence="1 2">N1-1</strain>
    </source>
</reference>
<dbReference type="Gene3D" id="2.40.10.340">
    <property type="entry name" value="Rod shape-determining protein MreC, domain 1"/>
    <property type="match status" value="1"/>
</dbReference>
<keyword evidence="2" id="KW-1185">Reference proteome</keyword>
<dbReference type="InterPro" id="IPR055342">
    <property type="entry name" value="MreC_beta-barrel_core"/>
</dbReference>
<dbReference type="Proteomes" id="UP001592582">
    <property type="component" value="Unassembled WGS sequence"/>
</dbReference>
<proteinExistence type="predicted"/>
<dbReference type="NCBIfam" id="NF010510">
    <property type="entry name" value="PRK13922.11-5"/>
    <property type="match status" value="1"/>
</dbReference>
<comment type="caution">
    <text evidence="1">The sequence shown here is derived from an EMBL/GenBank/DDBJ whole genome shotgun (WGS) entry which is preliminary data.</text>
</comment>
<name>A0ABV6V7V9_9ACTN</name>
<organism evidence="1 2">
    <name type="scientific">Streptacidiphilus alkalitolerans</name>
    <dbReference type="NCBI Taxonomy" id="3342712"/>
    <lineage>
        <taxon>Bacteria</taxon>
        <taxon>Bacillati</taxon>
        <taxon>Actinomycetota</taxon>
        <taxon>Actinomycetes</taxon>
        <taxon>Kitasatosporales</taxon>
        <taxon>Streptomycetaceae</taxon>
        <taxon>Streptacidiphilus</taxon>
    </lineage>
</organism>
<dbReference type="PANTHER" id="PTHR34138">
    <property type="entry name" value="CELL SHAPE-DETERMINING PROTEIN MREC"/>
    <property type="match status" value="1"/>
</dbReference>
<evidence type="ECO:0000313" key="2">
    <source>
        <dbReference type="Proteomes" id="UP001592582"/>
    </source>
</evidence>
<dbReference type="Pfam" id="PF04085">
    <property type="entry name" value="MreC"/>
    <property type="match status" value="1"/>
</dbReference>
<dbReference type="EMBL" id="JBHEZX010000004">
    <property type="protein sequence ID" value="MFC1409815.1"/>
    <property type="molecule type" value="Genomic_DNA"/>
</dbReference>
<dbReference type="Gene3D" id="2.40.10.350">
    <property type="entry name" value="Rod shape-determining protein MreC, domain 2"/>
    <property type="match status" value="1"/>
</dbReference>
<evidence type="ECO:0000313" key="1">
    <source>
        <dbReference type="EMBL" id="MFC1409815.1"/>
    </source>
</evidence>